<evidence type="ECO:0000313" key="3">
    <source>
        <dbReference type="Proteomes" id="UP000015455"/>
    </source>
</evidence>
<dbReference type="Gene3D" id="2.60.200.20">
    <property type="match status" value="1"/>
</dbReference>
<dbReference type="InterPro" id="IPR000253">
    <property type="entry name" value="FHA_dom"/>
</dbReference>
<dbReference type="OrthoDB" id="9801841at2"/>
<dbReference type="RefSeq" id="WP_021247603.1">
    <property type="nucleotide sequence ID" value="NZ_ATJV01000001.1"/>
</dbReference>
<dbReference type="Pfam" id="PF00498">
    <property type="entry name" value="FHA"/>
    <property type="match status" value="1"/>
</dbReference>
<dbReference type="Gene3D" id="3.30.70.1230">
    <property type="entry name" value="Nucleotide cyclase"/>
    <property type="match status" value="1"/>
</dbReference>
<dbReference type="AlphaFoldDB" id="S9ZUU8"/>
<dbReference type="Proteomes" id="UP000015455">
    <property type="component" value="Unassembled WGS sequence"/>
</dbReference>
<dbReference type="InterPro" id="IPR029787">
    <property type="entry name" value="Nucleotide_cyclase"/>
</dbReference>
<dbReference type="PROSITE" id="PS50006">
    <property type="entry name" value="FHA_DOMAIN"/>
    <property type="match status" value="1"/>
</dbReference>
<dbReference type="eggNOG" id="COG1716">
    <property type="taxonomic scope" value="Bacteria"/>
</dbReference>
<sequence length="288" mass="31501">MSERKNLCVLVANATAGENFVARLGNTEAAHAAERCLNRIERAIAAHDGHLLLQQGFSIVACFDRCDAGVLAANDMLDRIRSLPNLSGLRQPVHIGLHYGIVDKDARSGEGISVARRVAAHAQAEQALATGTVIMLLTPGARHAAGAQALHDTAVSEFDWPIFAIGQRVGMVTSIPPTSHLSQRLRLRHQEDNLFVEEQRPVLLLGRELGNDIVIMDARASRQHARIERRREGFTLIDQSTNGTFVSVDGNEECRIHRDKLVLRGPGRIGCGFSAGEVERDLVFFDIV</sequence>
<dbReference type="EMBL" id="ATJV01000001">
    <property type="protein sequence ID" value="EPZ17317.1"/>
    <property type="molecule type" value="Genomic_DNA"/>
</dbReference>
<accession>S9ZUU8</accession>
<dbReference type="eggNOG" id="COG2114">
    <property type="taxonomic scope" value="Bacteria"/>
</dbReference>
<organism evidence="2 3">
    <name type="scientific">Thauera terpenica 58Eu</name>
    <dbReference type="NCBI Taxonomy" id="1348657"/>
    <lineage>
        <taxon>Bacteria</taxon>
        <taxon>Pseudomonadati</taxon>
        <taxon>Pseudomonadota</taxon>
        <taxon>Betaproteobacteria</taxon>
        <taxon>Rhodocyclales</taxon>
        <taxon>Zoogloeaceae</taxon>
        <taxon>Thauera</taxon>
    </lineage>
</organism>
<dbReference type="SUPFAM" id="SSF49879">
    <property type="entry name" value="SMAD/FHA domain"/>
    <property type="match status" value="1"/>
</dbReference>
<name>S9ZUU8_9RHOO</name>
<dbReference type="CDD" id="cd00060">
    <property type="entry name" value="FHA"/>
    <property type="match status" value="1"/>
</dbReference>
<dbReference type="STRING" id="1348657.M622_00700"/>
<protein>
    <recommendedName>
        <fullName evidence="1">FHA domain-containing protein</fullName>
    </recommendedName>
</protein>
<evidence type="ECO:0000313" key="2">
    <source>
        <dbReference type="EMBL" id="EPZ17317.1"/>
    </source>
</evidence>
<comment type="caution">
    <text evidence="2">The sequence shown here is derived from an EMBL/GenBank/DDBJ whole genome shotgun (WGS) entry which is preliminary data.</text>
</comment>
<evidence type="ECO:0000259" key="1">
    <source>
        <dbReference type="PROSITE" id="PS50006"/>
    </source>
</evidence>
<gene>
    <name evidence="2" type="ORF">M622_00700</name>
</gene>
<dbReference type="InterPro" id="IPR008984">
    <property type="entry name" value="SMAD_FHA_dom_sf"/>
</dbReference>
<dbReference type="SUPFAM" id="SSF55073">
    <property type="entry name" value="Nucleotide cyclase"/>
    <property type="match status" value="1"/>
</dbReference>
<keyword evidence="3" id="KW-1185">Reference proteome</keyword>
<proteinExistence type="predicted"/>
<dbReference type="PATRIC" id="fig|1348657.5.peg.139"/>
<reference evidence="2 3" key="1">
    <citation type="submission" date="2013-06" db="EMBL/GenBank/DDBJ databases">
        <title>Draft genome sequence of Thauera terpenica.</title>
        <authorList>
            <person name="Liu B."/>
            <person name="Frostegard A.H."/>
            <person name="Shapleigh J.P."/>
        </authorList>
    </citation>
    <scope>NUCLEOTIDE SEQUENCE [LARGE SCALE GENOMIC DNA]</scope>
    <source>
        <strain evidence="2 3">58Eu</strain>
    </source>
</reference>
<dbReference type="SMART" id="SM00240">
    <property type="entry name" value="FHA"/>
    <property type="match status" value="1"/>
</dbReference>
<feature type="domain" description="FHA" evidence="1">
    <location>
        <begin position="203"/>
        <end position="247"/>
    </location>
</feature>